<reference evidence="2 3" key="1">
    <citation type="submission" date="2019-12" db="EMBL/GenBank/DDBJ databases">
        <title>The draft genomic sequence of strain Chitinophaga oryziterrae JCM 16595.</title>
        <authorList>
            <person name="Zhang X."/>
        </authorList>
    </citation>
    <scope>NUCLEOTIDE SEQUENCE [LARGE SCALE GENOMIC DNA]</scope>
    <source>
        <strain evidence="2 3">JCM 16595</strain>
    </source>
</reference>
<evidence type="ECO:0000313" key="2">
    <source>
        <dbReference type="EMBL" id="MVT40321.1"/>
    </source>
</evidence>
<dbReference type="Proteomes" id="UP000468388">
    <property type="component" value="Unassembled WGS sequence"/>
</dbReference>
<dbReference type="RefSeq" id="WP_157298956.1">
    <property type="nucleotide sequence ID" value="NZ_BAAAZB010000005.1"/>
</dbReference>
<keyword evidence="2" id="KW-0378">Hydrolase</keyword>
<dbReference type="PANTHER" id="PTHR37017:SF11">
    <property type="entry name" value="ESTERASE_LIPASE_THIOESTERASE DOMAIN-CONTAINING PROTEIN"/>
    <property type="match status" value="1"/>
</dbReference>
<keyword evidence="3" id="KW-1185">Reference proteome</keyword>
<dbReference type="SUPFAM" id="SSF53474">
    <property type="entry name" value="alpha/beta-Hydrolases"/>
    <property type="match status" value="1"/>
</dbReference>
<dbReference type="AlphaFoldDB" id="A0A6N8J6R9"/>
<name>A0A6N8J6R9_9BACT</name>
<evidence type="ECO:0000313" key="3">
    <source>
        <dbReference type="Proteomes" id="UP000468388"/>
    </source>
</evidence>
<feature type="domain" description="AB hydrolase-1" evidence="1">
    <location>
        <begin position="5"/>
        <end position="218"/>
    </location>
</feature>
<organism evidence="2 3">
    <name type="scientific">Chitinophaga oryziterrae</name>
    <dbReference type="NCBI Taxonomy" id="1031224"/>
    <lineage>
        <taxon>Bacteria</taxon>
        <taxon>Pseudomonadati</taxon>
        <taxon>Bacteroidota</taxon>
        <taxon>Chitinophagia</taxon>
        <taxon>Chitinophagales</taxon>
        <taxon>Chitinophagaceae</taxon>
        <taxon>Chitinophaga</taxon>
    </lineage>
</organism>
<dbReference type="OrthoDB" id="9112061at2"/>
<protein>
    <submittedName>
        <fullName evidence="2">Alpha/beta fold hydrolase</fullName>
    </submittedName>
</protein>
<dbReference type="InterPro" id="IPR029058">
    <property type="entry name" value="AB_hydrolase_fold"/>
</dbReference>
<dbReference type="Pfam" id="PF12697">
    <property type="entry name" value="Abhydrolase_6"/>
    <property type="match status" value="1"/>
</dbReference>
<evidence type="ECO:0000259" key="1">
    <source>
        <dbReference type="Pfam" id="PF12697"/>
    </source>
</evidence>
<accession>A0A6N8J6R9</accession>
<gene>
    <name evidence="2" type="ORF">GO495_06990</name>
</gene>
<proteinExistence type="predicted"/>
<dbReference type="InterPro" id="IPR000073">
    <property type="entry name" value="AB_hydrolase_1"/>
</dbReference>
<dbReference type="InterPro" id="IPR052897">
    <property type="entry name" value="Sec-Metab_Biosynth_Hydrolase"/>
</dbReference>
<dbReference type="EMBL" id="WRXO01000001">
    <property type="protein sequence ID" value="MVT40321.1"/>
    <property type="molecule type" value="Genomic_DNA"/>
</dbReference>
<comment type="caution">
    <text evidence="2">The sequence shown here is derived from an EMBL/GenBank/DDBJ whole genome shotgun (WGS) entry which is preliminary data.</text>
</comment>
<sequence length="225" mass="24003">MTKNIVIVHGAFADASGWEPAYKILKEKGYNVTLVQNPTTTLEEDVAATVAAIDRQKGPVVLVGHSWGGTVITEAGVHPNVASLVYVAAFVPEVGESTLALVQSEAILEVNGILAPDEKGNVYLDKALFNSTFAVGQSAEKSAFMYDSQIPLTVKSFVTPVTQAAWKSKPSFAIFPTDDGTINPALERTMYKRAGCIVTEMTGGHTLFMTKPAEVVDVIIKASTI</sequence>
<dbReference type="GO" id="GO:0016787">
    <property type="term" value="F:hydrolase activity"/>
    <property type="evidence" value="ECO:0007669"/>
    <property type="project" value="UniProtKB-KW"/>
</dbReference>
<dbReference type="PANTHER" id="PTHR37017">
    <property type="entry name" value="AB HYDROLASE-1 DOMAIN-CONTAINING PROTEIN-RELATED"/>
    <property type="match status" value="1"/>
</dbReference>
<dbReference type="Gene3D" id="3.40.50.1820">
    <property type="entry name" value="alpha/beta hydrolase"/>
    <property type="match status" value="1"/>
</dbReference>